<reference evidence="11 12" key="1">
    <citation type="journal article" date="2007" name="Science">
        <title>Sea anemone genome reveals ancestral eumetazoan gene repertoire and genomic organization.</title>
        <authorList>
            <person name="Putnam N.H."/>
            <person name="Srivastava M."/>
            <person name="Hellsten U."/>
            <person name="Dirks B."/>
            <person name="Chapman J."/>
            <person name="Salamov A."/>
            <person name="Terry A."/>
            <person name="Shapiro H."/>
            <person name="Lindquist E."/>
            <person name="Kapitonov V.V."/>
            <person name="Jurka J."/>
            <person name="Genikhovich G."/>
            <person name="Grigoriev I.V."/>
            <person name="Lucas S.M."/>
            <person name="Steele R.E."/>
            <person name="Finnerty J.R."/>
            <person name="Technau U."/>
            <person name="Martindale M.Q."/>
            <person name="Rokhsar D.S."/>
        </authorList>
    </citation>
    <scope>NUCLEOTIDE SEQUENCE [LARGE SCALE GENOMIC DNA]</scope>
    <source>
        <strain evidence="12">CH2 X CH6</strain>
    </source>
</reference>
<comment type="similarity">
    <text evidence="8">Belongs to the G-protein coupled receptor 1 family.</text>
</comment>
<keyword evidence="7 8" id="KW-0807">Transducer</keyword>
<dbReference type="GO" id="GO:0001609">
    <property type="term" value="F:G protein-coupled adenosine receptor activity"/>
    <property type="evidence" value="ECO:0000318"/>
    <property type="project" value="GO_Central"/>
</dbReference>
<dbReference type="eggNOG" id="KOG3656">
    <property type="taxonomic scope" value="Eukaryota"/>
</dbReference>
<dbReference type="PROSITE" id="PS50262">
    <property type="entry name" value="G_PROTEIN_RECEP_F1_2"/>
    <property type="match status" value="1"/>
</dbReference>
<dbReference type="KEGG" id="nve:5518321"/>
<evidence type="ECO:0000256" key="6">
    <source>
        <dbReference type="ARBA" id="ARBA00023170"/>
    </source>
</evidence>
<dbReference type="Proteomes" id="UP000001593">
    <property type="component" value="Unassembled WGS sequence"/>
</dbReference>
<dbReference type="STRING" id="45351.A7RQT5"/>
<keyword evidence="5 9" id="KW-0472">Membrane</keyword>
<dbReference type="PANTHER" id="PTHR24243:SF208">
    <property type="entry name" value="PYROKININ-1 RECEPTOR"/>
    <property type="match status" value="1"/>
</dbReference>
<dbReference type="CDD" id="cd00637">
    <property type="entry name" value="7tm_classA_rhodopsin-like"/>
    <property type="match status" value="1"/>
</dbReference>
<name>A7RQT5_NEMVE</name>
<evidence type="ECO:0000256" key="5">
    <source>
        <dbReference type="ARBA" id="ARBA00023136"/>
    </source>
</evidence>
<dbReference type="GO" id="GO:0005886">
    <property type="term" value="C:plasma membrane"/>
    <property type="evidence" value="ECO:0000318"/>
    <property type="project" value="GO_Central"/>
</dbReference>
<evidence type="ECO:0000313" key="12">
    <source>
        <dbReference type="Proteomes" id="UP000001593"/>
    </source>
</evidence>
<accession>A7RQT5</accession>
<evidence type="ECO:0000259" key="10">
    <source>
        <dbReference type="PROSITE" id="PS50262"/>
    </source>
</evidence>
<evidence type="ECO:0000256" key="3">
    <source>
        <dbReference type="ARBA" id="ARBA00022989"/>
    </source>
</evidence>
<dbReference type="SUPFAM" id="SSF81321">
    <property type="entry name" value="Family A G protein-coupled receptor-like"/>
    <property type="match status" value="1"/>
</dbReference>
<protein>
    <recommendedName>
        <fullName evidence="10">G-protein coupled receptors family 1 profile domain-containing protein</fullName>
    </recommendedName>
</protein>
<proteinExistence type="inferred from homology"/>
<feature type="transmembrane region" description="Helical" evidence="9">
    <location>
        <begin position="151"/>
        <end position="169"/>
    </location>
</feature>
<keyword evidence="6 8" id="KW-0675">Receptor</keyword>
<feature type="transmembrane region" description="Helical" evidence="9">
    <location>
        <begin position="33"/>
        <end position="57"/>
    </location>
</feature>
<evidence type="ECO:0000256" key="2">
    <source>
        <dbReference type="ARBA" id="ARBA00022692"/>
    </source>
</evidence>
<dbReference type="Pfam" id="PF00001">
    <property type="entry name" value="7tm_1"/>
    <property type="match status" value="1"/>
</dbReference>
<organism evidence="11 12">
    <name type="scientific">Nematostella vectensis</name>
    <name type="common">Starlet sea anemone</name>
    <dbReference type="NCBI Taxonomy" id="45351"/>
    <lineage>
        <taxon>Eukaryota</taxon>
        <taxon>Metazoa</taxon>
        <taxon>Cnidaria</taxon>
        <taxon>Anthozoa</taxon>
        <taxon>Hexacorallia</taxon>
        <taxon>Actiniaria</taxon>
        <taxon>Edwardsiidae</taxon>
        <taxon>Nematostella</taxon>
    </lineage>
</organism>
<dbReference type="AlphaFoldDB" id="A7RQT5"/>
<feature type="transmembrane region" description="Helical" evidence="9">
    <location>
        <begin position="69"/>
        <end position="97"/>
    </location>
</feature>
<evidence type="ECO:0000256" key="1">
    <source>
        <dbReference type="ARBA" id="ARBA00004141"/>
    </source>
</evidence>
<dbReference type="InParanoid" id="A7RQT5"/>
<feature type="transmembrane region" description="Helical" evidence="9">
    <location>
        <begin position="109"/>
        <end position="131"/>
    </location>
</feature>
<comment type="subcellular location">
    <subcellularLocation>
        <location evidence="1">Membrane</location>
        <topology evidence="1">Multi-pass membrane protein</topology>
    </subcellularLocation>
</comment>
<sequence>MSSATADNFTTQLQANQNGSFYFGDKPIFFEPVYDSCLIILAVLIIAINVLITVLFVRKRALRTKTNTLLVSLAISDLNLGFIGIPTSVACNAFVYYPSTQGLCITSAVIYRFIAVSTIFHIFAITIERYILVIYPFKYMSMVRMARLRRVIAAIWTGSFFIAIIQLAWQDFTNFNSADPIKVTCALVYNIFGIAICFVIPLCVMAFTYYRMFMVIRRQINQIKKQSLASESTGETHKAPLATEMRAITIFALMLGIFATCWSTWYLGLISEYIIHPDEEDYETYDRWFSVFDFLRFSVSFINPLLYTFMKLDFREALRSLIPIGKHSNNRRQRREIYMSLGAIRSKKEKTQFLSPPSDRTIDTNSGA</sequence>
<feature type="transmembrane region" description="Helical" evidence="9">
    <location>
        <begin position="247"/>
        <end position="268"/>
    </location>
</feature>
<dbReference type="InterPro" id="IPR000276">
    <property type="entry name" value="GPCR_Rhodpsn"/>
</dbReference>
<dbReference type="Gene3D" id="1.20.1070.10">
    <property type="entry name" value="Rhodopsin 7-helix transmembrane proteins"/>
    <property type="match status" value="1"/>
</dbReference>
<feature type="transmembrane region" description="Helical" evidence="9">
    <location>
        <begin position="189"/>
        <end position="210"/>
    </location>
</feature>
<dbReference type="OMA" id="VIRRQIN"/>
<evidence type="ECO:0000256" key="7">
    <source>
        <dbReference type="ARBA" id="ARBA00023224"/>
    </source>
</evidence>
<keyword evidence="2 8" id="KW-0812">Transmembrane</keyword>
<dbReference type="PANTHER" id="PTHR24243">
    <property type="entry name" value="G-PROTEIN COUPLED RECEPTOR"/>
    <property type="match status" value="1"/>
</dbReference>
<dbReference type="PRINTS" id="PR00237">
    <property type="entry name" value="GPCRRHODOPSN"/>
</dbReference>
<dbReference type="OrthoDB" id="10034726at2759"/>
<evidence type="ECO:0000313" key="11">
    <source>
        <dbReference type="EMBL" id="EDO46162.1"/>
    </source>
</evidence>
<dbReference type="GO" id="GO:0007186">
    <property type="term" value="P:G protein-coupled receptor signaling pathway"/>
    <property type="evidence" value="ECO:0000318"/>
    <property type="project" value="GO_Central"/>
</dbReference>
<dbReference type="HOGENOM" id="CLU_009579_3_6_1"/>
<keyword evidence="4 8" id="KW-0297">G-protein coupled receptor</keyword>
<evidence type="ECO:0000256" key="8">
    <source>
        <dbReference type="RuleBase" id="RU000688"/>
    </source>
</evidence>
<keyword evidence="12" id="KW-1185">Reference proteome</keyword>
<dbReference type="EMBL" id="DS469529">
    <property type="protein sequence ID" value="EDO46162.1"/>
    <property type="molecule type" value="Genomic_DNA"/>
</dbReference>
<feature type="domain" description="G-protein coupled receptors family 1 profile" evidence="10">
    <location>
        <begin position="48"/>
        <end position="307"/>
    </location>
</feature>
<evidence type="ECO:0000256" key="9">
    <source>
        <dbReference type="SAM" id="Phobius"/>
    </source>
</evidence>
<gene>
    <name evidence="11" type="ORF">NEMVEDRAFT_v1g240023</name>
</gene>
<dbReference type="InterPro" id="IPR017452">
    <property type="entry name" value="GPCR_Rhodpsn_7TM"/>
</dbReference>
<dbReference type="PROSITE" id="PS00237">
    <property type="entry name" value="G_PROTEIN_RECEP_F1_1"/>
    <property type="match status" value="1"/>
</dbReference>
<evidence type="ECO:0000256" key="4">
    <source>
        <dbReference type="ARBA" id="ARBA00023040"/>
    </source>
</evidence>
<keyword evidence="3 9" id="KW-1133">Transmembrane helix</keyword>
<dbReference type="PhylomeDB" id="A7RQT5"/>